<dbReference type="Gene3D" id="3.90.950.10">
    <property type="match status" value="1"/>
</dbReference>
<reference evidence="6" key="1">
    <citation type="journal article" date="2019" name="Int. J. Syst. Evol. Microbiol.">
        <title>The Global Catalogue of Microorganisms (GCM) 10K type strain sequencing project: providing services to taxonomists for standard genome sequencing and annotation.</title>
        <authorList>
            <consortium name="The Broad Institute Genomics Platform"/>
            <consortium name="The Broad Institute Genome Sequencing Center for Infectious Disease"/>
            <person name="Wu L."/>
            <person name="Ma J."/>
        </authorList>
    </citation>
    <scope>NUCLEOTIDE SEQUENCE [LARGE SCALE GENOMIC DNA]</scope>
    <source>
        <strain evidence="6">KCTC 42255</strain>
    </source>
</reference>
<feature type="active site" description="Proton acceptor" evidence="4">
    <location>
        <position position="80"/>
    </location>
</feature>
<dbReference type="SUPFAM" id="SSF52972">
    <property type="entry name" value="ITPase-like"/>
    <property type="match status" value="1"/>
</dbReference>
<comment type="catalytic activity">
    <reaction evidence="4">
        <text>UTP + H2O = UMP + diphosphate + H(+)</text>
        <dbReference type="Rhea" id="RHEA:29395"/>
        <dbReference type="ChEBI" id="CHEBI:15377"/>
        <dbReference type="ChEBI" id="CHEBI:15378"/>
        <dbReference type="ChEBI" id="CHEBI:33019"/>
        <dbReference type="ChEBI" id="CHEBI:46398"/>
        <dbReference type="ChEBI" id="CHEBI:57865"/>
        <dbReference type="EC" id="3.6.1.9"/>
    </reaction>
</comment>
<dbReference type="Pfam" id="PF02545">
    <property type="entry name" value="Maf"/>
    <property type="match status" value="1"/>
</dbReference>
<feature type="site" description="Important for substrate specificity" evidence="4">
    <location>
        <position position="81"/>
    </location>
</feature>
<evidence type="ECO:0000256" key="2">
    <source>
        <dbReference type="ARBA" id="ARBA00022801"/>
    </source>
</evidence>
<dbReference type="HAMAP" id="MF_00528">
    <property type="entry name" value="Maf"/>
    <property type="match status" value="1"/>
</dbReference>
<comment type="caution">
    <text evidence="4">Lacks conserved residue(s) required for the propagation of feature annotation.</text>
</comment>
<evidence type="ECO:0000313" key="6">
    <source>
        <dbReference type="Proteomes" id="UP001597357"/>
    </source>
</evidence>
<dbReference type="PANTHER" id="PTHR43213">
    <property type="entry name" value="BIFUNCTIONAL DTTP/UTP PYROPHOSPHATASE/METHYLTRANSFERASE PROTEIN-RELATED"/>
    <property type="match status" value="1"/>
</dbReference>
<dbReference type="PANTHER" id="PTHR43213:SF5">
    <property type="entry name" value="BIFUNCTIONAL DTTP_UTP PYROPHOSPHATASE_METHYLTRANSFERASE PROTEIN-RELATED"/>
    <property type="match status" value="1"/>
</dbReference>
<comment type="function">
    <text evidence="4">Nucleoside triphosphate pyrophosphatase that hydrolyzes dTTP and UTP. May have a dual role in cell division arrest and in preventing the incorporation of modified nucleotides into cellular nucleic acids.</text>
</comment>
<evidence type="ECO:0000256" key="1">
    <source>
        <dbReference type="ARBA" id="ARBA00001968"/>
    </source>
</evidence>
<keyword evidence="2 4" id="KW-0378">Hydrolase</keyword>
<dbReference type="CDD" id="cd00555">
    <property type="entry name" value="Maf"/>
    <property type="match status" value="1"/>
</dbReference>
<dbReference type="EMBL" id="JBHULZ010000023">
    <property type="protein sequence ID" value="MFD2697043.1"/>
    <property type="molecule type" value="Genomic_DNA"/>
</dbReference>
<comment type="cofactor">
    <cofactor evidence="1 4">
        <name>a divalent metal cation</name>
        <dbReference type="ChEBI" id="CHEBI:60240"/>
    </cofactor>
</comment>
<sequence length="196" mass="22011">MANLSLQQKLKDRQIILASGSPRRQALLTDLGLPYRIELKPVEELFPDHLPPKEAAEYLAKLKANAFDHLKDSEILITGDTVVAIDQLILGKPKDKEEAIKMLELLSGRKHQVISSVFLKSNQKSCCFSAMTQVNFKSLTSVEIEFYVNTFKPFDKAGAYGIQEWIGQIGITGIEGSYYTVLGLPIHLLYKNLLQF</sequence>
<comment type="similarity">
    <text evidence="4">Belongs to the Maf family. YhdE subfamily.</text>
</comment>
<dbReference type="EC" id="3.6.1.9" evidence="4"/>
<evidence type="ECO:0000256" key="3">
    <source>
        <dbReference type="ARBA" id="ARBA00023080"/>
    </source>
</evidence>
<dbReference type="RefSeq" id="WP_379044178.1">
    <property type="nucleotide sequence ID" value="NZ_JBHULZ010000023.1"/>
</dbReference>
<feature type="site" description="Important for substrate specificity" evidence="4">
    <location>
        <position position="23"/>
    </location>
</feature>
<keyword evidence="3 4" id="KW-0546">Nucleotide metabolism</keyword>
<evidence type="ECO:0000313" key="5">
    <source>
        <dbReference type="EMBL" id="MFD2697043.1"/>
    </source>
</evidence>
<proteinExistence type="inferred from homology"/>
<evidence type="ECO:0000256" key="4">
    <source>
        <dbReference type="HAMAP-Rule" id="MF_00528"/>
    </source>
</evidence>
<name>A0ABW5SC34_9FLAO</name>
<comment type="subcellular location">
    <subcellularLocation>
        <location evidence="4">Cytoplasm</location>
    </subcellularLocation>
</comment>
<comment type="caution">
    <text evidence="5">The sequence shown here is derived from an EMBL/GenBank/DDBJ whole genome shotgun (WGS) entry which is preliminary data.</text>
</comment>
<dbReference type="InterPro" id="IPR003697">
    <property type="entry name" value="Maf-like"/>
</dbReference>
<dbReference type="PIRSF" id="PIRSF006305">
    <property type="entry name" value="Maf"/>
    <property type="match status" value="1"/>
</dbReference>
<protein>
    <recommendedName>
        <fullName evidence="4">dTTP/UTP pyrophosphatase</fullName>
        <shortName evidence="4">dTTPase/UTPase</shortName>
        <ecNumber evidence="4">3.6.1.9</ecNumber>
    </recommendedName>
    <alternativeName>
        <fullName evidence="4">Nucleoside triphosphate pyrophosphatase</fullName>
    </alternativeName>
    <alternativeName>
        <fullName evidence="4">Nucleotide pyrophosphatase</fullName>
        <shortName evidence="4">Nucleotide PPase</shortName>
    </alternativeName>
</protein>
<accession>A0ABW5SC34</accession>
<dbReference type="Proteomes" id="UP001597357">
    <property type="component" value="Unassembled WGS sequence"/>
</dbReference>
<keyword evidence="6" id="KW-1185">Reference proteome</keyword>
<dbReference type="NCBIfam" id="TIGR00172">
    <property type="entry name" value="maf"/>
    <property type="match status" value="1"/>
</dbReference>
<gene>
    <name evidence="5" type="ORF">ACFSQ0_03490</name>
</gene>
<feature type="site" description="Important for substrate specificity" evidence="4">
    <location>
        <position position="163"/>
    </location>
</feature>
<organism evidence="5 6">
    <name type="scientific">Mesonia sediminis</name>
    <dbReference type="NCBI Taxonomy" id="1703946"/>
    <lineage>
        <taxon>Bacteria</taxon>
        <taxon>Pseudomonadati</taxon>
        <taxon>Bacteroidota</taxon>
        <taxon>Flavobacteriia</taxon>
        <taxon>Flavobacteriales</taxon>
        <taxon>Flavobacteriaceae</taxon>
        <taxon>Mesonia</taxon>
    </lineage>
</organism>
<dbReference type="InterPro" id="IPR029001">
    <property type="entry name" value="ITPase-like_fam"/>
</dbReference>
<keyword evidence="4" id="KW-0963">Cytoplasm</keyword>
<comment type="catalytic activity">
    <reaction evidence="4">
        <text>dTTP + H2O = dTMP + diphosphate + H(+)</text>
        <dbReference type="Rhea" id="RHEA:28534"/>
        <dbReference type="ChEBI" id="CHEBI:15377"/>
        <dbReference type="ChEBI" id="CHEBI:15378"/>
        <dbReference type="ChEBI" id="CHEBI:33019"/>
        <dbReference type="ChEBI" id="CHEBI:37568"/>
        <dbReference type="ChEBI" id="CHEBI:63528"/>
        <dbReference type="EC" id="3.6.1.9"/>
    </reaction>
</comment>